<evidence type="ECO:0000313" key="7">
    <source>
        <dbReference type="Proteomes" id="UP000183015"/>
    </source>
</evidence>
<proteinExistence type="predicted"/>
<sequence length="353" mass="37621">MEFERAPVMADVARAAGVSHQTVSRVLNDHPNVRPTTRDRVLVAIRELGYRPNAAARTLVTRRTRTLGVISFNTTLYGPASMLYGIEQAARQYDYFVTVAALAALDRRSVLEAVDRLRDQAVEGIIVIAPQTTAVGALAKVPADVAVVAVGCGTHASLASVAVDNQAGAERATSYLLDLGHRTVHHLAGPRSWLDAQEREAGWRRSLERRGAPQVDPMAGGDWSARTGYEFGVRITADPSVTAVFCANDHMALGLLRALQQGGRRVPEDVSVVGFDDIPEAEYFGPPLTTVRQDFDEVGRRALRALIEMIGAAGPGGPATGPGRGPRGSRAEAPRVAIEPTLVVRASAARPGG</sequence>
<keyword evidence="7" id="KW-1185">Reference proteome</keyword>
<dbReference type="PANTHER" id="PTHR30146:SF109">
    <property type="entry name" value="HTH-TYPE TRANSCRIPTIONAL REGULATOR GALS"/>
    <property type="match status" value="1"/>
</dbReference>
<keyword evidence="1" id="KW-0805">Transcription regulation</keyword>
<dbReference type="AlphaFoldDB" id="A0A1H7TNZ6"/>
<accession>A0A1H7TNZ6</accession>
<dbReference type="CDD" id="cd01574">
    <property type="entry name" value="PBP1_LacI"/>
    <property type="match status" value="1"/>
</dbReference>
<evidence type="ECO:0000256" key="4">
    <source>
        <dbReference type="SAM" id="MobiDB-lite"/>
    </source>
</evidence>
<evidence type="ECO:0000256" key="1">
    <source>
        <dbReference type="ARBA" id="ARBA00023015"/>
    </source>
</evidence>
<protein>
    <submittedName>
        <fullName evidence="6">DNA-binding transcriptional regulator, LacI/PurR family</fullName>
    </submittedName>
</protein>
<evidence type="ECO:0000313" key="6">
    <source>
        <dbReference type="EMBL" id="SEL86086.1"/>
    </source>
</evidence>
<evidence type="ECO:0000256" key="3">
    <source>
        <dbReference type="ARBA" id="ARBA00023163"/>
    </source>
</evidence>
<keyword evidence="3" id="KW-0804">Transcription</keyword>
<dbReference type="Gene3D" id="3.40.50.2300">
    <property type="match status" value="2"/>
</dbReference>
<feature type="region of interest" description="Disordered" evidence="4">
    <location>
        <begin position="313"/>
        <end position="336"/>
    </location>
</feature>
<dbReference type="CDD" id="cd01392">
    <property type="entry name" value="HTH_LacI"/>
    <property type="match status" value="1"/>
</dbReference>
<feature type="domain" description="HTH lacI-type" evidence="5">
    <location>
        <begin position="7"/>
        <end position="61"/>
    </location>
</feature>
<reference evidence="7" key="1">
    <citation type="submission" date="2016-10" db="EMBL/GenBank/DDBJ databases">
        <authorList>
            <person name="Varghese N."/>
        </authorList>
    </citation>
    <scope>NUCLEOTIDE SEQUENCE [LARGE SCALE GENOMIC DNA]</scope>
    <source>
        <strain evidence="7">DSM 45096 / BCRC 16803 / CGMCC 4.1857 / CIP 109030 / JCM 12277 / KCTC 19219 / NBRC 100920 / 33214</strain>
    </source>
</reference>
<dbReference type="SUPFAM" id="SSF47413">
    <property type="entry name" value="lambda repressor-like DNA-binding domains"/>
    <property type="match status" value="1"/>
</dbReference>
<dbReference type="SMART" id="SM00354">
    <property type="entry name" value="HTH_LACI"/>
    <property type="match status" value="1"/>
</dbReference>
<name>A0A1H7TNZ6_STRJI</name>
<dbReference type="InterPro" id="IPR010982">
    <property type="entry name" value="Lambda_DNA-bd_dom_sf"/>
</dbReference>
<evidence type="ECO:0000259" key="5">
    <source>
        <dbReference type="PROSITE" id="PS50932"/>
    </source>
</evidence>
<dbReference type="InterPro" id="IPR046335">
    <property type="entry name" value="LacI/GalR-like_sensor"/>
</dbReference>
<keyword evidence="2 6" id="KW-0238">DNA-binding</keyword>
<dbReference type="EMBL" id="FOAZ01000014">
    <property type="protein sequence ID" value="SEL86086.1"/>
    <property type="molecule type" value="Genomic_DNA"/>
</dbReference>
<evidence type="ECO:0000256" key="2">
    <source>
        <dbReference type="ARBA" id="ARBA00023125"/>
    </source>
</evidence>
<dbReference type="SUPFAM" id="SSF53822">
    <property type="entry name" value="Periplasmic binding protein-like I"/>
    <property type="match status" value="1"/>
</dbReference>
<organism evidence="6 7">
    <name type="scientific">Streptacidiphilus jiangxiensis</name>
    <dbReference type="NCBI Taxonomy" id="235985"/>
    <lineage>
        <taxon>Bacteria</taxon>
        <taxon>Bacillati</taxon>
        <taxon>Actinomycetota</taxon>
        <taxon>Actinomycetes</taxon>
        <taxon>Kitasatosporales</taxon>
        <taxon>Streptomycetaceae</taxon>
        <taxon>Streptacidiphilus</taxon>
    </lineage>
</organism>
<dbReference type="eggNOG" id="COG1609">
    <property type="taxonomic scope" value="Bacteria"/>
</dbReference>
<dbReference type="Pfam" id="PF00356">
    <property type="entry name" value="LacI"/>
    <property type="match status" value="1"/>
</dbReference>
<dbReference type="GO" id="GO:0000976">
    <property type="term" value="F:transcription cis-regulatory region binding"/>
    <property type="evidence" value="ECO:0007669"/>
    <property type="project" value="TreeGrafter"/>
</dbReference>
<dbReference type="PROSITE" id="PS00356">
    <property type="entry name" value="HTH_LACI_1"/>
    <property type="match status" value="1"/>
</dbReference>
<dbReference type="PROSITE" id="PS50932">
    <property type="entry name" value="HTH_LACI_2"/>
    <property type="match status" value="1"/>
</dbReference>
<feature type="compositionally biased region" description="Gly residues" evidence="4">
    <location>
        <begin position="313"/>
        <end position="326"/>
    </location>
</feature>
<dbReference type="Pfam" id="PF13377">
    <property type="entry name" value="Peripla_BP_3"/>
    <property type="match status" value="1"/>
</dbReference>
<dbReference type="PANTHER" id="PTHR30146">
    <property type="entry name" value="LACI-RELATED TRANSCRIPTIONAL REPRESSOR"/>
    <property type="match status" value="1"/>
</dbReference>
<dbReference type="InterPro" id="IPR028082">
    <property type="entry name" value="Peripla_BP_I"/>
</dbReference>
<dbReference type="InterPro" id="IPR000843">
    <property type="entry name" value="HTH_LacI"/>
</dbReference>
<dbReference type="Gene3D" id="1.10.260.40">
    <property type="entry name" value="lambda repressor-like DNA-binding domains"/>
    <property type="match status" value="1"/>
</dbReference>
<dbReference type="Proteomes" id="UP000183015">
    <property type="component" value="Unassembled WGS sequence"/>
</dbReference>
<dbReference type="GO" id="GO:0003700">
    <property type="term" value="F:DNA-binding transcription factor activity"/>
    <property type="evidence" value="ECO:0007669"/>
    <property type="project" value="TreeGrafter"/>
</dbReference>
<dbReference type="STRING" id="235985.SAMN05414137_11493"/>
<gene>
    <name evidence="6" type="ORF">SAMN05414137_11493</name>
</gene>